<dbReference type="Pfam" id="PF13692">
    <property type="entry name" value="Glyco_trans_1_4"/>
    <property type="match status" value="1"/>
</dbReference>
<dbReference type="PANTHER" id="PTHR12526:SF640">
    <property type="entry name" value="COLANIC ACID BIOSYNTHESIS GLYCOSYLTRANSFERASE WCAL-RELATED"/>
    <property type="match status" value="1"/>
</dbReference>
<dbReference type="STRING" id="1121003.SAMN03080618_02698"/>
<sequence>MHPAGLAVTRFSNCVGFKAGRDHMPDGVDMTRVRLVVPNFKRRLSGVTSTIIQLVPFQTGLDVATLGPGLPDTLPKIRWWQVRALLRQPHGGGRRVWHARRNPEMLGGVVLRHVLRAPLALVFTSASQRKHTGWTKFLIRRMDAVIATSRKTAAYLEVPNTVVMHGIDTARFVPPTDKGEAAAAVGLNPAQRYVGCFGRIRHQKGTDLFVDTMIALLPKHPGWTALIAGRTTAEHVGFEKELRERIARAGLTDRIRFVGEHRDIENWYRALSLYIAPQRWEGFGLTPLEAMASGAPVVAADVGAFSELVVPGVTGEIVPAGDLAAMTVQAERYLGDPALVASQAEAAVDHVARHFPLEREARQLAEIYARFGVAERSA</sequence>
<keyword evidence="2 4" id="KW-0328">Glycosyltransferase</keyword>
<comment type="similarity">
    <text evidence="1">Belongs to the glycosyltransferase group 1 family. Glycosyltransferase 4 subfamily.</text>
</comment>
<reference evidence="5" key="1">
    <citation type="submission" date="2016-10" db="EMBL/GenBank/DDBJ databases">
        <authorList>
            <person name="Varghese N."/>
            <person name="Submissions S."/>
        </authorList>
    </citation>
    <scope>NUCLEOTIDE SEQUENCE [LARGE SCALE GENOMIC DNA]</scope>
    <source>
        <strain evidence="5">DSM 21857</strain>
    </source>
</reference>
<dbReference type="GO" id="GO:0016757">
    <property type="term" value="F:glycosyltransferase activity"/>
    <property type="evidence" value="ECO:0007669"/>
    <property type="project" value="UniProtKB-KW"/>
</dbReference>
<evidence type="ECO:0000256" key="1">
    <source>
        <dbReference type="ARBA" id="ARBA00009481"/>
    </source>
</evidence>
<dbReference type="CDD" id="cd03801">
    <property type="entry name" value="GT4_PimA-like"/>
    <property type="match status" value="1"/>
</dbReference>
<keyword evidence="3 4" id="KW-0808">Transferase</keyword>
<organism evidence="4 5">
    <name type="scientific">Aquamicrobium aerolatum DSM 21857</name>
    <dbReference type="NCBI Taxonomy" id="1121003"/>
    <lineage>
        <taxon>Bacteria</taxon>
        <taxon>Pseudomonadati</taxon>
        <taxon>Pseudomonadota</taxon>
        <taxon>Alphaproteobacteria</taxon>
        <taxon>Hyphomicrobiales</taxon>
        <taxon>Phyllobacteriaceae</taxon>
        <taxon>Aerobium</taxon>
    </lineage>
</organism>
<dbReference type="EMBL" id="FORF01000015">
    <property type="protein sequence ID" value="SFJ34085.1"/>
    <property type="molecule type" value="Genomic_DNA"/>
</dbReference>
<accession>A0A1I3QK04</accession>
<evidence type="ECO:0000256" key="2">
    <source>
        <dbReference type="ARBA" id="ARBA00022676"/>
    </source>
</evidence>
<name>A0A1I3QK04_9HYPH</name>
<evidence type="ECO:0000313" key="5">
    <source>
        <dbReference type="Proteomes" id="UP000242763"/>
    </source>
</evidence>
<evidence type="ECO:0000313" key="4">
    <source>
        <dbReference type="EMBL" id="SFJ34085.1"/>
    </source>
</evidence>
<dbReference type="PANTHER" id="PTHR12526">
    <property type="entry name" value="GLYCOSYLTRANSFERASE"/>
    <property type="match status" value="1"/>
</dbReference>
<gene>
    <name evidence="4" type="ORF">SAMN03080618_02698</name>
</gene>
<dbReference type="Proteomes" id="UP000242763">
    <property type="component" value="Unassembled WGS sequence"/>
</dbReference>
<keyword evidence="5" id="KW-1185">Reference proteome</keyword>
<protein>
    <submittedName>
        <fullName evidence="4">Mannosyltransferase</fullName>
    </submittedName>
</protein>
<dbReference type="AlphaFoldDB" id="A0A1I3QK04"/>
<dbReference type="SUPFAM" id="SSF53756">
    <property type="entry name" value="UDP-Glycosyltransferase/glycogen phosphorylase"/>
    <property type="match status" value="1"/>
</dbReference>
<dbReference type="Gene3D" id="3.40.50.2000">
    <property type="entry name" value="Glycogen Phosphorylase B"/>
    <property type="match status" value="2"/>
</dbReference>
<proteinExistence type="inferred from homology"/>
<evidence type="ECO:0000256" key="3">
    <source>
        <dbReference type="ARBA" id="ARBA00022679"/>
    </source>
</evidence>